<evidence type="ECO:0000313" key="4">
    <source>
        <dbReference type="Proteomes" id="UP000402241"/>
    </source>
</evidence>
<sequence length="244" mass="25785">MSQSVLPDGRPAAMSRLDAGLAVVLAVLAYVAGSALAPRLDPPWGEDGPAMATTAAGRRLLSAQQEADGVRSLRKALESKMAEERVKQVADRVAVVRVSEQDAVKLHESIDDREALLRALRVEADTAIAAQSSADRELRTATEKAKKSETAATNRLRILAKGTRAAASAVAWAALALLLLIIVGPVRLVARKRPRLIHMRTVLGGSALVLAMLLLAVTGGWIFAAAFAALLLLGWVVVTGRPRA</sequence>
<keyword evidence="1" id="KW-0472">Membrane</keyword>
<feature type="transmembrane region" description="Helical" evidence="1">
    <location>
        <begin position="169"/>
        <end position="190"/>
    </location>
</feature>
<evidence type="ECO:0000256" key="1">
    <source>
        <dbReference type="SAM" id="Phobius"/>
    </source>
</evidence>
<feature type="transmembrane region" description="Helical" evidence="1">
    <location>
        <begin position="221"/>
        <end position="238"/>
    </location>
</feature>
<gene>
    <name evidence="2" type="ORF">G3561_11105</name>
    <name evidence="3" type="ORF">GCE86_08940</name>
</gene>
<organism evidence="2 5">
    <name type="scientific">Micromonospora terminaliae</name>
    <dbReference type="NCBI Taxonomy" id="1914461"/>
    <lineage>
        <taxon>Bacteria</taxon>
        <taxon>Bacillati</taxon>
        <taxon>Actinomycetota</taxon>
        <taxon>Actinomycetes</taxon>
        <taxon>Micromonosporales</taxon>
        <taxon>Micromonosporaceae</taxon>
        <taxon>Micromonospora</taxon>
    </lineage>
</organism>
<evidence type="ECO:0000313" key="5">
    <source>
        <dbReference type="Proteomes" id="UP000477779"/>
    </source>
</evidence>
<reference evidence="3 4" key="1">
    <citation type="submission" date="2019-10" db="EMBL/GenBank/DDBJ databases">
        <title>Genome Sequence of Micromonospora terminaliae DSM 101760.</title>
        <authorList>
            <person name="Guo L."/>
        </authorList>
    </citation>
    <scope>NUCLEOTIDE SEQUENCE [LARGE SCALE GENOMIC DNA]</scope>
    <source>
        <strain evidence="3 4">DSM 101760</strain>
    </source>
</reference>
<protein>
    <submittedName>
        <fullName evidence="2">Uncharacterized protein</fullName>
    </submittedName>
</protein>
<dbReference type="EMBL" id="CP045309">
    <property type="protein sequence ID" value="QGL47162.1"/>
    <property type="molecule type" value="Genomic_DNA"/>
</dbReference>
<accession>A0AAJ2ZF08</accession>
<keyword evidence="1" id="KW-0812">Transmembrane</keyword>
<keyword evidence="1" id="KW-1133">Transmembrane helix</keyword>
<keyword evidence="4" id="KW-1185">Reference proteome</keyword>
<evidence type="ECO:0000313" key="2">
    <source>
        <dbReference type="EMBL" id="NES28089.1"/>
    </source>
</evidence>
<feature type="transmembrane region" description="Helical" evidence="1">
    <location>
        <begin position="197"/>
        <end position="215"/>
    </location>
</feature>
<dbReference type="Proteomes" id="UP000402241">
    <property type="component" value="Chromosome"/>
</dbReference>
<name>A0AAJ2ZF08_9ACTN</name>
<reference evidence="2 5" key="2">
    <citation type="submission" date="2020-02" db="EMBL/GenBank/DDBJ databases">
        <title>WGS of Micromonospora spp. isolated from hot spring.</title>
        <authorList>
            <person name="Thawai C."/>
        </authorList>
    </citation>
    <scope>NUCLEOTIDE SEQUENCE [LARGE SCALE GENOMIC DNA]</scope>
    <source>
        <strain evidence="2 5">TMS7</strain>
    </source>
</reference>
<evidence type="ECO:0000313" key="3">
    <source>
        <dbReference type="EMBL" id="QGL47162.1"/>
    </source>
</evidence>
<dbReference type="EMBL" id="JAAHBZ010000003">
    <property type="protein sequence ID" value="NES28089.1"/>
    <property type="molecule type" value="Genomic_DNA"/>
</dbReference>
<dbReference type="RefSeq" id="WP_154226507.1">
    <property type="nucleotide sequence ID" value="NZ_CP045309.1"/>
</dbReference>
<proteinExistence type="predicted"/>
<dbReference type="AlphaFoldDB" id="A0AAJ2ZF08"/>
<dbReference type="Proteomes" id="UP000477779">
    <property type="component" value="Unassembled WGS sequence"/>
</dbReference>